<organism evidence="6 7">
    <name type="scientific">Halalkalibacterium halodurans (strain ATCC BAA-125 / DSM 18197 / FERM 7344 / JCM 9153 / C-125)</name>
    <name type="common">Bacillus halodurans</name>
    <dbReference type="NCBI Taxonomy" id="272558"/>
    <lineage>
        <taxon>Bacteria</taxon>
        <taxon>Bacillati</taxon>
        <taxon>Bacillota</taxon>
        <taxon>Bacilli</taxon>
        <taxon>Bacillales</taxon>
        <taxon>Bacillaceae</taxon>
        <taxon>Halalkalibacterium (ex Joshi et al. 2022)</taxon>
    </lineage>
</organism>
<evidence type="ECO:0000256" key="3">
    <source>
        <dbReference type="ARBA" id="ARBA00022912"/>
    </source>
</evidence>
<proteinExistence type="inferred from homology"/>
<dbReference type="Proteomes" id="UP000001258">
    <property type="component" value="Chromosome"/>
</dbReference>
<keyword evidence="2" id="KW-0378">Hydrolase</keyword>
<dbReference type="InterPro" id="IPR050438">
    <property type="entry name" value="LMW_PTPase"/>
</dbReference>
<dbReference type="InterPro" id="IPR023485">
    <property type="entry name" value="Ptyr_pPase"/>
</dbReference>
<dbReference type="OrthoDB" id="9784339at2"/>
<evidence type="ECO:0000256" key="4">
    <source>
        <dbReference type="PIRSR" id="PIRSR617867-1"/>
    </source>
</evidence>
<dbReference type="SUPFAM" id="SSF52788">
    <property type="entry name" value="Phosphotyrosine protein phosphatases I"/>
    <property type="match status" value="1"/>
</dbReference>
<keyword evidence="3" id="KW-0904">Protein phosphatase</keyword>
<evidence type="ECO:0000259" key="5">
    <source>
        <dbReference type="SMART" id="SM00226"/>
    </source>
</evidence>
<evidence type="ECO:0000313" key="7">
    <source>
        <dbReference type="Proteomes" id="UP000001258"/>
    </source>
</evidence>
<feature type="active site" evidence="4">
    <location>
        <position position="16"/>
    </location>
</feature>
<dbReference type="PIR" id="A84121">
    <property type="entry name" value="A84121"/>
</dbReference>
<dbReference type="InterPro" id="IPR017867">
    <property type="entry name" value="Tyr_phospatase_low_mol_wt"/>
</dbReference>
<dbReference type="InterPro" id="IPR036196">
    <property type="entry name" value="Ptyr_pPase_sf"/>
</dbReference>
<feature type="active site" description="Nucleophile" evidence="4">
    <location>
        <position position="10"/>
    </location>
</feature>
<dbReference type="STRING" id="272558.gene:10729682"/>
<evidence type="ECO:0000313" key="6">
    <source>
        <dbReference type="EMBL" id="BAB07488.1"/>
    </source>
</evidence>
<dbReference type="Pfam" id="PF01451">
    <property type="entry name" value="LMWPc"/>
    <property type="match status" value="1"/>
</dbReference>
<feature type="active site" description="Proton donor" evidence="4">
    <location>
        <position position="121"/>
    </location>
</feature>
<reference evidence="6 7" key="1">
    <citation type="journal article" date="2000" name="Nucleic Acids Res.">
        <title>Complete genome sequence of the alkaliphilic bacterium Bacillus halodurans and genomic sequence comparison with Bacillus subtilis.</title>
        <authorList>
            <person name="Takami H."/>
            <person name="Nakasone K."/>
            <person name="Takaki Y."/>
            <person name="Maeno G."/>
            <person name="Sasaki R."/>
            <person name="Masui N."/>
            <person name="Fuji F."/>
            <person name="Hirama C."/>
            <person name="Nakamura Y."/>
            <person name="Ogasawara N."/>
            <person name="Kuhara S."/>
            <person name="Horikoshi K."/>
        </authorList>
    </citation>
    <scope>NUCLEOTIDE SEQUENCE [LARGE SCALE GENOMIC DNA]</scope>
    <source>
        <strain evidence="7">ATCC BAA-125 / DSM 18197 / FERM 7344 / JCM 9153 / C-125</strain>
    </source>
</reference>
<dbReference type="RefSeq" id="WP_010899894.1">
    <property type="nucleotide sequence ID" value="NC_002570.2"/>
</dbReference>
<evidence type="ECO:0000256" key="1">
    <source>
        <dbReference type="ARBA" id="ARBA00011063"/>
    </source>
</evidence>
<dbReference type="EMBL" id="BA000004">
    <property type="protein sequence ID" value="BAB07488.1"/>
    <property type="molecule type" value="Genomic_DNA"/>
</dbReference>
<dbReference type="PANTHER" id="PTHR11717">
    <property type="entry name" value="LOW MOLECULAR WEIGHT PROTEIN TYROSINE PHOSPHATASE"/>
    <property type="match status" value="1"/>
</dbReference>
<accession>Q9K6G0</accession>
<protein>
    <submittedName>
        <fullName evidence="6">Protein-tyrosine-phosphatase</fullName>
    </submittedName>
</protein>
<dbReference type="PRINTS" id="PR00719">
    <property type="entry name" value="LMWPTPASE"/>
</dbReference>
<dbReference type="SMART" id="SM00226">
    <property type="entry name" value="LMWPc"/>
    <property type="match status" value="1"/>
</dbReference>
<dbReference type="CDD" id="cd16344">
    <property type="entry name" value="LMWPAP"/>
    <property type="match status" value="1"/>
</dbReference>
<gene>
    <name evidence="6" type="ordered locus">BH3769</name>
</gene>
<dbReference type="PANTHER" id="PTHR11717:SF31">
    <property type="entry name" value="LOW MOLECULAR WEIGHT PROTEIN-TYROSINE-PHOSPHATASE ETP-RELATED"/>
    <property type="match status" value="1"/>
</dbReference>
<sequence length="161" mass="17855">MEWNKVLFVCTGNTCRSPMAEALFRQKSKGSVEVKSAGLFAFFGGKASEGTTAVLKERGISFEHTSTPLTKELVQWADLVLTMTENHKQQVIALDDEANGEKVFTLKEFALGDSGSLDIIDPFGGSLEEYRQMAHEVEMCVEALLEKTREEQRGDEEDDGN</sequence>
<feature type="domain" description="Phosphotyrosine protein phosphatase I" evidence="5">
    <location>
        <begin position="4"/>
        <end position="147"/>
    </location>
</feature>
<comment type="similarity">
    <text evidence="1">Belongs to the low molecular weight phosphotyrosine protein phosphatase family.</text>
</comment>
<dbReference type="AlphaFoldDB" id="Q9K6G0"/>
<keyword evidence="7" id="KW-1185">Reference proteome</keyword>
<dbReference type="Gene3D" id="3.40.50.2300">
    <property type="match status" value="1"/>
</dbReference>
<name>Q9K6G0_HALH5</name>
<dbReference type="KEGG" id="bha:BH3769"/>
<dbReference type="GO" id="GO:0004725">
    <property type="term" value="F:protein tyrosine phosphatase activity"/>
    <property type="evidence" value="ECO:0007669"/>
    <property type="project" value="InterPro"/>
</dbReference>
<dbReference type="eggNOG" id="COG0394">
    <property type="taxonomic scope" value="Bacteria"/>
</dbReference>
<evidence type="ECO:0000256" key="2">
    <source>
        <dbReference type="ARBA" id="ARBA00022801"/>
    </source>
</evidence>
<dbReference type="HOGENOM" id="CLU_071415_1_2_9"/>